<dbReference type="SUPFAM" id="SSF52540">
    <property type="entry name" value="P-loop containing nucleoside triphosphate hydrolases"/>
    <property type="match status" value="2"/>
</dbReference>
<dbReference type="InterPro" id="IPR000330">
    <property type="entry name" value="SNF2_N"/>
</dbReference>
<dbReference type="EMBL" id="LAZR01000486">
    <property type="protein sequence ID" value="KKN66966.1"/>
    <property type="molecule type" value="Genomic_DNA"/>
</dbReference>
<dbReference type="Pfam" id="PF00271">
    <property type="entry name" value="Helicase_C"/>
    <property type="match status" value="1"/>
</dbReference>
<dbReference type="PROSITE" id="PS51192">
    <property type="entry name" value="HELICASE_ATP_BIND_1"/>
    <property type="match status" value="1"/>
</dbReference>
<dbReference type="InterPro" id="IPR038718">
    <property type="entry name" value="SNF2-like_sf"/>
</dbReference>
<dbReference type="GO" id="GO:0031297">
    <property type="term" value="P:replication fork processing"/>
    <property type="evidence" value="ECO:0007669"/>
    <property type="project" value="TreeGrafter"/>
</dbReference>
<dbReference type="GO" id="GO:0005524">
    <property type="term" value="F:ATP binding"/>
    <property type="evidence" value="ECO:0007669"/>
    <property type="project" value="InterPro"/>
</dbReference>
<dbReference type="InterPro" id="IPR027417">
    <property type="entry name" value="P-loop_NTPase"/>
</dbReference>
<dbReference type="Gene3D" id="3.40.50.10810">
    <property type="entry name" value="Tandem AAA-ATPase domain"/>
    <property type="match status" value="1"/>
</dbReference>
<evidence type="ECO:0008006" key="5">
    <source>
        <dbReference type="Google" id="ProtNLM"/>
    </source>
</evidence>
<dbReference type="GO" id="GO:0006281">
    <property type="term" value="P:DNA repair"/>
    <property type="evidence" value="ECO:0007669"/>
    <property type="project" value="TreeGrafter"/>
</dbReference>
<dbReference type="AlphaFoldDB" id="A0A0F9V0D0"/>
<evidence type="ECO:0000259" key="2">
    <source>
        <dbReference type="PROSITE" id="PS51192"/>
    </source>
</evidence>
<dbReference type="SMART" id="SM00487">
    <property type="entry name" value="DEXDc"/>
    <property type="match status" value="1"/>
</dbReference>
<sequence length="644" mass="73970">MDWDCQTDVLKSLKLLYNLQTRDEQEQGVTVYDNKQGFNAVDATFLTSVAEQLFVRGKGISERQYHWISVKLKKYSRQIDEYDLQTIVLPSTAIVYASEKKSDGLLYVDSKGFLRFSPNIHPSKQIKAHTFFWRNKTWKGSLTQGNINAVMRLFPNLTKESSVSLWEEKDAERVSLASFTEFLVESNNAFPYQIEAIRFLIKRHEAMLCLAPGLGKSLCAILAAKDICETTHSSRVLVISPLSLLRNWQQEIKKWTGDESVIWHQNTSPDAQWVITNYDTVRTRMTHEDPDSGKEPPAWKVNKDYGFDIVIIDESILIKNRKSQRTRAIKALSGQHKVVWMLSGSPTSKNYSDLWSQLNILDSKHFSAFWRFAENYCDVEQTKWGYQIHGNKKNAAAELHEDLEHIYYARTQKQVLPNLPDWIFDSFDIPMPKDQERVYGEMEETFVAQLTENDALLAPNILTQMLRLIQLASNPILVEGKDISAKWQAAIEMMQFVEKPVIIWTTFIETATRIRRQLEGKRFKVSELTGRTSKASRQNIVDSFQRGQTDVIVAHPAVGKFGFTLTKARTAIYLERSYNGDDYYQSLHRVRRIGTVSSPYIIHLLSTTSSGAQTIDHVIDRVLSYRKESSIRLTSGLVREILNG</sequence>
<evidence type="ECO:0000256" key="1">
    <source>
        <dbReference type="ARBA" id="ARBA00022801"/>
    </source>
</evidence>
<dbReference type="GO" id="GO:0016787">
    <property type="term" value="F:hydrolase activity"/>
    <property type="evidence" value="ECO:0007669"/>
    <property type="project" value="UniProtKB-KW"/>
</dbReference>
<reference evidence="4" key="1">
    <citation type="journal article" date="2015" name="Nature">
        <title>Complex archaea that bridge the gap between prokaryotes and eukaryotes.</title>
        <authorList>
            <person name="Spang A."/>
            <person name="Saw J.H."/>
            <person name="Jorgensen S.L."/>
            <person name="Zaremba-Niedzwiedzka K."/>
            <person name="Martijn J."/>
            <person name="Lind A.E."/>
            <person name="van Eijk R."/>
            <person name="Schleper C."/>
            <person name="Guy L."/>
            <person name="Ettema T.J."/>
        </authorList>
    </citation>
    <scope>NUCLEOTIDE SEQUENCE</scope>
</reference>
<proteinExistence type="predicted"/>
<evidence type="ECO:0000313" key="4">
    <source>
        <dbReference type="EMBL" id="KKN66966.1"/>
    </source>
</evidence>
<comment type="caution">
    <text evidence="4">The sequence shown here is derived from an EMBL/GenBank/DDBJ whole genome shotgun (WGS) entry which is preliminary data.</text>
</comment>
<dbReference type="Gene3D" id="3.40.50.300">
    <property type="entry name" value="P-loop containing nucleotide triphosphate hydrolases"/>
    <property type="match status" value="1"/>
</dbReference>
<dbReference type="PANTHER" id="PTHR45766:SF6">
    <property type="entry name" value="SWI_SNF-RELATED MATRIX-ASSOCIATED ACTIN-DEPENDENT REGULATOR OF CHROMATIN SUBFAMILY A-LIKE PROTEIN 1"/>
    <property type="match status" value="1"/>
</dbReference>
<dbReference type="Pfam" id="PF00176">
    <property type="entry name" value="SNF2-rel_dom"/>
    <property type="match status" value="1"/>
</dbReference>
<keyword evidence="1" id="KW-0378">Hydrolase</keyword>
<dbReference type="PROSITE" id="PS51194">
    <property type="entry name" value="HELICASE_CTER"/>
    <property type="match status" value="1"/>
</dbReference>
<dbReference type="SMART" id="SM00490">
    <property type="entry name" value="HELICc"/>
    <property type="match status" value="1"/>
</dbReference>
<dbReference type="InterPro" id="IPR014001">
    <property type="entry name" value="Helicase_ATP-bd"/>
</dbReference>
<feature type="domain" description="Helicase ATP-binding" evidence="2">
    <location>
        <begin position="197"/>
        <end position="364"/>
    </location>
</feature>
<evidence type="ECO:0000259" key="3">
    <source>
        <dbReference type="PROSITE" id="PS51194"/>
    </source>
</evidence>
<dbReference type="PANTHER" id="PTHR45766">
    <property type="entry name" value="DNA ANNEALING HELICASE AND ENDONUCLEASE ZRANB3 FAMILY MEMBER"/>
    <property type="match status" value="1"/>
</dbReference>
<gene>
    <name evidence="4" type="ORF">LCGC14_0466460</name>
</gene>
<accession>A0A0F9V0D0</accession>
<dbReference type="InterPro" id="IPR001650">
    <property type="entry name" value="Helicase_C-like"/>
</dbReference>
<protein>
    <recommendedName>
        <fullName evidence="5">Helicase ATP-binding domain-containing protein</fullName>
    </recommendedName>
</protein>
<name>A0A0F9V0D0_9ZZZZ</name>
<organism evidence="4">
    <name type="scientific">marine sediment metagenome</name>
    <dbReference type="NCBI Taxonomy" id="412755"/>
    <lineage>
        <taxon>unclassified sequences</taxon>
        <taxon>metagenomes</taxon>
        <taxon>ecological metagenomes</taxon>
    </lineage>
</organism>
<feature type="domain" description="Helicase C-terminal" evidence="3">
    <location>
        <begin position="492"/>
        <end position="644"/>
    </location>
</feature>